<evidence type="ECO:0000313" key="1">
    <source>
        <dbReference type="EMBL" id="VAW82043.1"/>
    </source>
</evidence>
<sequence length="53" mass="5582">MKCENVNKSRGVFMLLALILLLAASFPSHEVQAAGLSMAECGPGEVQTEDDGC</sequence>
<dbReference type="EMBL" id="UOFK01000295">
    <property type="protein sequence ID" value="VAW82043.1"/>
    <property type="molecule type" value="Genomic_DNA"/>
</dbReference>
<organism evidence="1">
    <name type="scientific">hydrothermal vent metagenome</name>
    <dbReference type="NCBI Taxonomy" id="652676"/>
    <lineage>
        <taxon>unclassified sequences</taxon>
        <taxon>metagenomes</taxon>
        <taxon>ecological metagenomes</taxon>
    </lineage>
</organism>
<gene>
    <name evidence="1" type="ORF">MNBD_GAMMA13-919</name>
</gene>
<reference evidence="1" key="1">
    <citation type="submission" date="2018-06" db="EMBL/GenBank/DDBJ databases">
        <authorList>
            <person name="Zhirakovskaya E."/>
        </authorList>
    </citation>
    <scope>NUCLEOTIDE SEQUENCE</scope>
</reference>
<proteinExistence type="predicted"/>
<name>A0A3B0Z1B1_9ZZZZ</name>
<accession>A0A3B0Z1B1</accession>
<protein>
    <submittedName>
        <fullName evidence="1">Uncharacterized protein</fullName>
    </submittedName>
</protein>
<dbReference type="AlphaFoldDB" id="A0A3B0Z1B1"/>